<accession>A0AAP3EVY1</accession>
<evidence type="ECO:0000256" key="1">
    <source>
        <dbReference type="SAM" id="Coils"/>
    </source>
</evidence>
<protein>
    <submittedName>
        <fullName evidence="3">Uncharacterized protein</fullName>
    </submittedName>
</protein>
<feature type="compositionally biased region" description="Polar residues" evidence="2">
    <location>
        <begin position="1"/>
        <end position="18"/>
    </location>
</feature>
<keyword evidence="1" id="KW-0175">Coiled coil</keyword>
<evidence type="ECO:0000313" key="4">
    <source>
        <dbReference type="Proteomes" id="UP001207440"/>
    </source>
</evidence>
<proteinExistence type="predicted"/>
<reference evidence="3" key="1">
    <citation type="submission" date="2022-10" db="EMBL/GenBank/DDBJ databases">
        <title>Sifting through the core-genome to identify putative cross-protective antigens against Riemerella anatipestifer.</title>
        <authorList>
            <person name="Zheng X."/>
            <person name="Zhang W."/>
        </authorList>
    </citation>
    <scope>NUCLEOTIDE SEQUENCE</scope>
    <source>
        <strain evidence="3">ZWRA178</strain>
    </source>
</reference>
<dbReference type="Proteomes" id="UP001207440">
    <property type="component" value="Unassembled WGS sequence"/>
</dbReference>
<gene>
    <name evidence="3" type="ORF">OKE68_02390</name>
</gene>
<feature type="coiled-coil region" evidence="1">
    <location>
        <begin position="50"/>
        <end position="77"/>
    </location>
</feature>
<feature type="region of interest" description="Disordered" evidence="2">
    <location>
        <begin position="1"/>
        <end position="20"/>
    </location>
</feature>
<dbReference type="EMBL" id="JAOZYT010000008">
    <property type="protein sequence ID" value="MCW0523166.1"/>
    <property type="molecule type" value="Genomic_DNA"/>
</dbReference>
<organism evidence="3 4">
    <name type="scientific">Riemerella anatipestifer</name>
    <name type="common">Moraxella anatipestifer</name>
    <dbReference type="NCBI Taxonomy" id="34085"/>
    <lineage>
        <taxon>Bacteria</taxon>
        <taxon>Pseudomonadati</taxon>
        <taxon>Bacteroidota</taxon>
        <taxon>Flavobacteriia</taxon>
        <taxon>Flavobacteriales</taxon>
        <taxon>Weeksellaceae</taxon>
        <taxon>Riemerella</taxon>
    </lineage>
</organism>
<name>A0AAP3EVY1_RIEAN</name>
<sequence>MKPEDNNPQPSNKNSISETGHAKNVANLQKLTEQVKVYTLYNPPVDTLKVANLQTLYREVSAKLNEVEDKRNANKNAITLRQSTFENLKPTCTKIVNHLAILGLPQGTVNQAKSLNRLIQGGQKKVATPVEEGKETPKTVSTSRQSYTQQAENFGILLQLLGTIPTYTPNEDDLKLANLNTYKESLMSATQSVDKTEAELNNKIIERNQILYADGTGLYTIAQNVKKYVKSVYGASSSEYAMVSAIKFTSPS</sequence>
<dbReference type="AlphaFoldDB" id="A0AAP3EVY1"/>
<feature type="region of interest" description="Disordered" evidence="2">
    <location>
        <begin position="126"/>
        <end position="145"/>
    </location>
</feature>
<comment type="caution">
    <text evidence="3">The sequence shown here is derived from an EMBL/GenBank/DDBJ whole genome shotgun (WGS) entry which is preliminary data.</text>
</comment>
<evidence type="ECO:0000256" key="2">
    <source>
        <dbReference type="SAM" id="MobiDB-lite"/>
    </source>
</evidence>
<evidence type="ECO:0000313" key="3">
    <source>
        <dbReference type="EMBL" id="MCW0523166.1"/>
    </source>
</evidence>
<dbReference type="RefSeq" id="WP_214194106.1">
    <property type="nucleotide sequence ID" value="NZ_CP081925.1"/>
</dbReference>